<keyword evidence="3" id="KW-0560">Oxidoreductase</keyword>
<dbReference type="Proteomes" id="UP001283341">
    <property type="component" value="Unassembled WGS sequence"/>
</dbReference>
<reference evidence="4" key="2">
    <citation type="submission" date="2023-06" db="EMBL/GenBank/DDBJ databases">
        <authorList>
            <consortium name="Lawrence Berkeley National Laboratory"/>
            <person name="Haridas S."/>
            <person name="Hensen N."/>
            <person name="Bonometti L."/>
            <person name="Westerberg I."/>
            <person name="Brannstrom I.O."/>
            <person name="Guillou S."/>
            <person name="Cros-Aarteil S."/>
            <person name="Calhoun S."/>
            <person name="Kuo A."/>
            <person name="Mondo S."/>
            <person name="Pangilinan J."/>
            <person name="Riley R."/>
            <person name="Labutti K."/>
            <person name="Andreopoulos B."/>
            <person name="Lipzen A."/>
            <person name="Chen C."/>
            <person name="Yanf M."/>
            <person name="Daum C."/>
            <person name="Ng V."/>
            <person name="Clum A."/>
            <person name="Steindorff A."/>
            <person name="Ohm R."/>
            <person name="Martin F."/>
            <person name="Silar P."/>
            <person name="Natvig D."/>
            <person name="Lalanne C."/>
            <person name="Gautier V."/>
            <person name="Ament-Velasquez S.L."/>
            <person name="Kruys A."/>
            <person name="Hutchinson M.I."/>
            <person name="Powell A.J."/>
            <person name="Barry K."/>
            <person name="Miller A.N."/>
            <person name="Grigoriev I.V."/>
            <person name="Debuchy R."/>
            <person name="Gladieux P."/>
            <person name="Thoren M.H."/>
            <person name="Johannesson H."/>
        </authorList>
    </citation>
    <scope>NUCLEOTIDE SEQUENCE</scope>
    <source>
        <strain evidence="4">CBS 118394</strain>
    </source>
</reference>
<reference evidence="4" key="1">
    <citation type="journal article" date="2023" name="Mol. Phylogenet. Evol.">
        <title>Genome-scale phylogeny and comparative genomics of the fungal order Sordariales.</title>
        <authorList>
            <person name="Hensen N."/>
            <person name="Bonometti L."/>
            <person name="Westerberg I."/>
            <person name="Brannstrom I.O."/>
            <person name="Guillou S."/>
            <person name="Cros-Aarteil S."/>
            <person name="Calhoun S."/>
            <person name="Haridas S."/>
            <person name="Kuo A."/>
            <person name="Mondo S."/>
            <person name="Pangilinan J."/>
            <person name="Riley R."/>
            <person name="LaButti K."/>
            <person name="Andreopoulos B."/>
            <person name="Lipzen A."/>
            <person name="Chen C."/>
            <person name="Yan M."/>
            <person name="Daum C."/>
            <person name="Ng V."/>
            <person name="Clum A."/>
            <person name="Steindorff A."/>
            <person name="Ohm R.A."/>
            <person name="Martin F."/>
            <person name="Silar P."/>
            <person name="Natvig D.O."/>
            <person name="Lalanne C."/>
            <person name="Gautier V."/>
            <person name="Ament-Velasquez S.L."/>
            <person name="Kruys A."/>
            <person name="Hutchinson M.I."/>
            <person name="Powell A.J."/>
            <person name="Barry K."/>
            <person name="Miller A.N."/>
            <person name="Grigoriev I.V."/>
            <person name="Debuchy R."/>
            <person name="Gladieux P."/>
            <person name="Hiltunen Thoren M."/>
            <person name="Johannesson H."/>
        </authorList>
    </citation>
    <scope>NUCLEOTIDE SEQUENCE</scope>
    <source>
        <strain evidence="4">CBS 118394</strain>
    </source>
</reference>
<accession>A0AAE0HSL4</accession>
<dbReference type="PANTHER" id="PTHR24320:SF252">
    <property type="entry name" value="DEHYDROGENASE_REDUCTASE FAMILY PROTEIN, PUTATIVE (AFU_ORTHOLOGUE AFUA_3G08550)-RELATED"/>
    <property type="match status" value="1"/>
</dbReference>
<dbReference type="InterPro" id="IPR002347">
    <property type="entry name" value="SDR_fam"/>
</dbReference>
<sequence>MPLNAKEYIKSQVVVKLPIPTKKFSQQTIIVTGSNTGMGLEAARYLVSLDASKVILAVRDTAKGQAAVQSIEASTSRKGVAEVWELDLAKYASVEAFARRVIAELPRLDVVIANAGVFIWEWKMAEDNETDITVNVVSHMLLAMLLLPKMRQTAVESGKPAVFTFTGSFTHFMTEFPERKSDAIFRDLADQTKYRRDDRYYVSKMIQLLIMREFANQLTKSEATKPGKVITSAINPGFVATTIMRHRGKLFQIGMVVLKALLSRTPEEGGRTLVHGAEGREETHGQYLDDCKVAKPSEFVLSEEGDKTQKQLWRELMAKLEKIHPGISGNL</sequence>
<gene>
    <name evidence="4" type="ORF">B0H66DRAFT_595770</name>
</gene>
<evidence type="ECO:0000313" key="4">
    <source>
        <dbReference type="EMBL" id="KAK3312135.1"/>
    </source>
</evidence>
<evidence type="ECO:0000256" key="1">
    <source>
        <dbReference type="ARBA" id="ARBA00006484"/>
    </source>
</evidence>
<keyword evidence="5" id="KW-1185">Reference proteome</keyword>
<comment type="caution">
    <text evidence="4">The sequence shown here is derived from an EMBL/GenBank/DDBJ whole genome shotgun (WGS) entry which is preliminary data.</text>
</comment>
<name>A0AAE0HSL4_9PEZI</name>
<evidence type="ECO:0000256" key="3">
    <source>
        <dbReference type="ARBA" id="ARBA00023002"/>
    </source>
</evidence>
<organism evidence="4 5">
    <name type="scientific">Apodospora peruviana</name>
    <dbReference type="NCBI Taxonomy" id="516989"/>
    <lineage>
        <taxon>Eukaryota</taxon>
        <taxon>Fungi</taxon>
        <taxon>Dikarya</taxon>
        <taxon>Ascomycota</taxon>
        <taxon>Pezizomycotina</taxon>
        <taxon>Sordariomycetes</taxon>
        <taxon>Sordariomycetidae</taxon>
        <taxon>Sordariales</taxon>
        <taxon>Lasiosphaeriaceae</taxon>
        <taxon>Apodospora</taxon>
    </lineage>
</organism>
<dbReference type="Gene3D" id="3.40.50.720">
    <property type="entry name" value="NAD(P)-binding Rossmann-like Domain"/>
    <property type="match status" value="1"/>
</dbReference>
<comment type="similarity">
    <text evidence="1">Belongs to the short-chain dehydrogenases/reductases (SDR) family.</text>
</comment>
<dbReference type="PANTHER" id="PTHR24320">
    <property type="entry name" value="RETINOL DEHYDROGENASE"/>
    <property type="match status" value="1"/>
</dbReference>
<dbReference type="AlphaFoldDB" id="A0AAE0HSL4"/>
<dbReference type="EMBL" id="JAUEDM010000009">
    <property type="protein sequence ID" value="KAK3312135.1"/>
    <property type="molecule type" value="Genomic_DNA"/>
</dbReference>
<dbReference type="InterPro" id="IPR036291">
    <property type="entry name" value="NAD(P)-bd_dom_sf"/>
</dbReference>
<evidence type="ECO:0000313" key="5">
    <source>
        <dbReference type="Proteomes" id="UP001283341"/>
    </source>
</evidence>
<dbReference type="SUPFAM" id="SSF51735">
    <property type="entry name" value="NAD(P)-binding Rossmann-fold domains"/>
    <property type="match status" value="1"/>
</dbReference>
<keyword evidence="2" id="KW-0521">NADP</keyword>
<protein>
    <recommendedName>
        <fullName evidence="6">NAD(P)-binding protein</fullName>
    </recommendedName>
</protein>
<dbReference type="PRINTS" id="PR00081">
    <property type="entry name" value="GDHRDH"/>
</dbReference>
<dbReference type="GO" id="GO:0016491">
    <property type="term" value="F:oxidoreductase activity"/>
    <property type="evidence" value="ECO:0007669"/>
    <property type="project" value="UniProtKB-KW"/>
</dbReference>
<evidence type="ECO:0008006" key="6">
    <source>
        <dbReference type="Google" id="ProtNLM"/>
    </source>
</evidence>
<dbReference type="Pfam" id="PF00106">
    <property type="entry name" value="adh_short"/>
    <property type="match status" value="1"/>
</dbReference>
<proteinExistence type="inferred from homology"/>
<evidence type="ECO:0000256" key="2">
    <source>
        <dbReference type="ARBA" id="ARBA00022857"/>
    </source>
</evidence>